<evidence type="ECO:0000256" key="4">
    <source>
        <dbReference type="ARBA" id="ARBA00022692"/>
    </source>
</evidence>
<keyword evidence="7" id="KW-0653">Protein transport</keyword>
<dbReference type="GO" id="GO:0005886">
    <property type="term" value="C:plasma membrane"/>
    <property type="evidence" value="ECO:0007669"/>
    <property type="project" value="UniProtKB-SubCell"/>
</dbReference>
<dbReference type="EMBL" id="FRAU01000001">
    <property type="protein sequence ID" value="SHK08758.1"/>
    <property type="molecule type" value="Genomic_DNA"/>
</dbReference>
<dbReference type="GO" id="GO:0015031">
    <property type="term" value="P:protein transport"/>
    <property type="evidence" value="ECO:0007669"/>
    <property type="project" value="UniProtKB-KW"/>
</dbReference>
<evidence type="ECO:0000256" key="6">
    <source>
        <dbReference type="ARBA" id="ARBA00023136"/>
    </source>
</evidence>
<evidence type="ECO:0000313" key="9">
    <source>
        <dbReference type="EMBL" id="SHK08758.1"/>
    </source>
</evidence>
<dbReference type="GO" id="GO:0022857">
    <property type="term" value="F:transmembrane transporter activity"/>
    <property type="evidence" value="ECO:0007669"/>
    <property type="project" value="InterPro"/>
</dbReference>
<evidence type="ECO:0000256" key="2">
    <source>
        <dbReference type="ARBA" id="ARBA00005811"/>
    </source>
</evidence>
<evidence type="ECO:0000256" key="1">
    <source>
        <dbReference type="ARBA" id="ARBA00004162"/>
    </source>
</evidence>
<gene>
    <name evidence="9" type="ORF">SAMN04488087_0230</name>
</gene>
<evidence type="ECO:0000256" key="8">
    <source>
        <dbReference type="SAM" id="Phobius"/>
    </source>
</evidence>
<dbReference type="Pfam" id="PF02472">
    <property type="entry name" value="ExbD"/>
    <property type="match status" value="1"/>
</dbReference>
<dbReference type="RefSeq" id="WP_072714066.1">
    <property type="nucleotide sequence ID" value="NZ_FRAU01000001.1"/>
</dbReference>
<keyword evidence="10" id="KW-1185">Reference proteome</keyword>
<keyword evidence="7" id="KW-0813">Transport</keyword>
<evidence type="ECO:0000313" key="10">
    <source>
        <dbReference type="Proteomes" id="UP000185812"/>
    </source>
</evidence>
<evidence type="ECO:0000256" key="7">
    <source>
        <dbReference type="RuleBase" id="RU003879"/>
    </source>
</evidence>
<comment type="subcellular location">
    <subcellularLocation>
        <location evidence="1">Cell membrane</location>
        <topology evidence="1">Single-pass membrane protein</topology>
    </subcellularLocation>
    <subcellularLocation>
        <location evidence="7">Cell membrane</location>
        <topology evidence="7">Single-pass type II membrane protein</topology>
    </subcellularLocation>
</comment>
<keyword evidence="5 8" id="KW-1133">Transmembrane helix</keyword>
<protein>
    <submittedName>
        <fullName evidence="9">Biopolymer transport protein ExbD</fullName>
    </submittedName>
</protein>
<dbReference type="STRING" id="633813.SAMN04488087_0230"/>
<organism evidence="9 10">
    <name type="scientific">Rhodothermus profundi</name>
    <dbReference type="NCBI Taxonomy" id="633813"/>
    <lineage>
        <taxon>Bacteria</taxon>
        <taxon>Pseudomonadati</taxon>
        <taxon>Rhodothermota</taxon>
        <taxon>Rhodothermia</taxon>
        <taxon>Rhodothermales</taxon>
        <taxon>Rhodothermaceae</taxon>
        <taxon>Rhodothermus</taxon>
    </lineage>
</organism>
<evidence type="ECO:0000256" key="5">
    <source>
        <dbReference type="ARBA" id="ARBA00022989"/>
    </source>
</evidence>
<proteinExistence type="inferred from homology"/>
<dbReference type="AlphaFoldDB" id="A0A1M6PLE7"/>
<dbReference type="Proteomes" id="UP000185812">
    <property type="component" value="Unassembled WGS sequence"/>
</dbReference>
<dbReference type="OrthoDB" id="9810103at2"/>
<feature type="transmembrane region" description="Helical" evidence="8">
    <location>
        <begin position="21"/>
        <end position="38"/>
    </location>
</feature>
<keyword evidence="3" id="KW-1003">Cell membrane</keyword>
<dbReference type="InterPro" id="IPR003400">
    <property type="entry name" value="ExbD"/>
</dbReference>
<keyword evidence="4 7" id="KW-0812">Transmembrane</keyword>
<name>A0A1M6PLE7_9BACT</name>
<keyword evidence="6 8" id="KW-0472">Membrane</keyword>
<sequence>MASQHFKKKAETKQTIPTASLPDIIFMLLIFFMVSTVLRETTVQVRTLLPRAEALTKIDQKRLLTYVYIGPRKLPDGRLGETRVQIDDALIDDLTLIRTIMYNKLLEQPKLIVSLRIDQDAKMKLVYDVQQELREAQTLRINYSARPEAPAS</sequence>
<comment type="similarity">
    <text evidence="2 7">Belongs to the ExbD/TolR family.</text>
</comment>
<evidence type="ECO:0000256" key="3">
    <source>
        <dbReference type="ARBA" id="ARBA00022475"/>
    </source>
</evidence>
<accession>A0A1M6PLE7</accession>
<reference evidence="10" key="1">
    <citation type="submission" date="2016-11" db="EMBL/GenBank/DDBJ databases">
        <authorList>
            <person name="Varghese N."/>
            <person name="Submissions S."/>
        </authorList>
    </citation>
    <scope>NUCLEOTIDE SEQUENCE [LARGE SCALE GENOMIC DNA]</scope>
    <source>
        <strain evidence="10">DSM 22212</strain>
    </source>
</reference>